<keyword evidence="10" id="KW-1185">Reference proteome</keyword>
<evidence type="ECO:0000256" key="2">
    <source>
        <dbReference type="ARBA" id="ARBA00022448"/>
    </source>
</evidence>
<dbReference type="GO" id="GO:0055085">
    <property type="term" value="P:transmembrane transport"/>
    <property type="evidence" value="ECO:0007669"/>
    <property type="project" value="InterPro"/>
</dbReference>
<evidence type="ECO:0000256" key="5">
    <source>
        <dbReference type="ARBA" id="ARBA00022989"/>
    </source>
</evidence>
<name>A0A7G9GG38_9FIRM</name>
<protein>
    <submittedName>
        <fullName evidence="9">ABC transporter permease</fullName>
    </submittedName>
</protein>
<dbReference type="InterPro" id="IPR035906">
    <property type="entry name" value="MetI-like_sf"/>
</dbReference>
<dbReference type="PANTHER" id="PTHR43163">
    <property type="entry name" value="DIPEPTIDE TRANSPORT SYSTEM PERMEASE PROTEIN DPPB-RELATED"/>
    <property type="match status" value="1"/>
</dbReference>
<dbReference type="InterPro" id="IPR045621">
    <property type="entry name" value="BPD_transp_1_N"/>
</dbReference>
<evidence type="ECO:0000313" key="9">
    <source>
        <dbReference type="EMBL" id="QNM09770.1"/>
    </source>
</evidence>
<accession>A0A7G9GG38</accession>
<keyword evidence="6 7" id="KW-0472">Membrane</keyword>
<dbReference type="GO" id="GO:0005886">
    <property type="term" value="C:plasma membrane"/>
    <property type="evidence" value="ECO:0007669"/>
    <property type="project" value="UniProtKB-SubCell"/>
</dbReference>
<gene>
    <name evidence="9" type="ORF">H9Q79_05645</name>
</gene>
<dbReference type="RefSeq" id="WP_118643972.1">
    <property type="nucleotide sequence ID" value="NZ_CP060635.1"/>
</dbReference>
<evidence type="ECO:0000313" key="10">
    <source>
        <dbReference type="Proteomes" id="UP000515860"/>
    </source>
</evidence>
<evidence type="ECO:0000256" key="4">
    <source>
        <dbReference type="ARBA" id="ARBA00022692"/>
    </source>
</evidence>
<comment type="similarity">
    <text evidence="7">Belongs to the binding-protein-dependent transport system permease family.</text>
</comment>
<dbReference type="KEGG" id="whj:H9Q79_05645"/>
<evidence type="ECO:0000256" key="6">
    <source>
        <dbReference type="ARBA" id="ARBA00023136"/>
    </source>
</evidence>
<proteinExistence type="inferred from homology"/>
<feature type="transmembrane region" description="Helical" evidence="7">
    <location>
        <begin position="240"/>
        <end position="266"/>
    </location>
</feature>
<feature type="transmembrane region" description="Helical" evidence="7">
    <location>
        <begin position="138"/>
        <end position="163"/>
    </location>
</feature>
<dbReference type="Pfam" id="PF19300">
    <property type="entry name" value="BPD_transp_1_N"/>
    <property type="match status" value="1"/>
</dbReference>
<dbReference type="Pfam" id="PF00528">
    <property type="entry name" value="BPD_transp_1"/>
    <property type="match status" value="1"/>
</dbReference>
<dbReference type="PANTHER" id="PTHR43163:SF6">
    <property type="entry name" value="DIPEPTIDE TRANSPORT SYSTEM PERMEASE PROTEIN DPPB-RELATED"/>
    <property type="match status" value="1"/>
</dbReference>
<feature type="transmembrane region" description="Helical" evidence="7">
    <location>
        <begin position="12"/>
        <end position="30"/>
    </location>
</feature>
<keyword evidence="2 7" id="KW-0813">Transport</keyword>
<organism evidence="9 10">
    <name type="scientific">Wansuia hejianensis</name>
    <dbReference type="NCBI Taxonomy" id="2763667"/>
    <lineage>
        <taxon>Bacteria</taxon>
        <taxon>Bacillati</taxon>
        <taxon>Bacillota</taxon>
        <taxon>Clostridia</taxon>
        <taxon>Lachnospirales</taxon>
        <taxon>Lachnospiraceae</taxon>
        <taxon>Wansuia</taxon>
    </lineage>
</organism>
<dbReference type="CDD" id="cd06261">
    <property type="entry name" value="TM_PBP2"/>
    <property type="match status" value="1"/>
</dbReference>
<dbReference type="Gene3D" id="1.10.3720.10">
    <property type="entry name" value="MetI-like"/>
    <property type="match status" value="1"/>
</dbReference>
<feature type="transmembrane region" description="Helical" evidence="7">
    <location>
        <begin position="286"/>
        <end position="312"/>
    </location>
</feature>
<keyword evidence="5 7" id="KW-1133">Transmembrane helix</keyword>
<dbReference type="EMBL" id="CP060635">
    <property type="protein sequence ID" value="QNM09770.1"/>
    <property type="molecule type" value="Genomic_DNA"/>
</dbReference>
<evidence type="ECO:0000256" key="1">
    <source>
        <dbReference type="ARBA" id="ARBA00004651"/>
    </source>
</evidence>
<sequence length="320" mass="35015">MTKYFFKRLISLIPKLLIISLIIFVGLQMVPGDPITRTISPDAYANMSPAQLEELRESLGLNDPLPVQYLTWMGKMLRGDFGYSQVNGSSIGQMLAQRLPATLELAGLGLLVATVFGLALGFLAAVKQNTAFDHASSFLGMIGVSVPEFFLGMAAILIFAIHLKWFPTGGRMAPGQEAFYERIEYLVLPVLCLGISYTATLMRFTRSSMLDVLNKDYIKTARSKGLSEFSVNLKHGFRNALIPIMVIIVFRIPILVSGTVVIESVFNYPGMGNMLLSAISGGDMPVVMMSTFIIAAVILLVSFLSDIITALLDPRVQFEG</sequence>
<evidence type="ECO:0000259" key="8">
    <source>
        <dbReference type="PROSITE" id="PS50928"/>
    </source>
</evidence>
<dbReference type="AlphaFoldDB" id="A0A7G9GG38"/>
<dbReference type="PROSITE" id="PS50928">
    <property type="entry name" value="ABC_TM1"/>
    <property type="match status" value="1"/>
</dbReference>
<dbReference type="InterPro" id="IPR000515">
    <property type="entry name" value="MetI-like"/>
</dbReference>
<feature type="transmembrane region" description="Helical" evidence="7">
    <location>
        <begin position="183"/>
        <end position="202"/>
    </location>
</feature>
<dbReference type="Proteomes" id="UP000515860">
    <property type="component" value="Chromosome"/>
</dbReference>
<evidence type="ECO:0000256" key="3">
    <source>
        <dbReference type="ARBA" id="ARBA00022475"/>
    </source>
</evidence>
<keyword evidence="4 7" id="KW-0812">Transmembrane</keyword>
<feature type="domain" description="ABC transmembrane type-1" evidence="8">
    <location>
        <begin position="99"/>
        <end position="305"/>
    </location>
</feature>
<dbReference type="SUPFAM" id="SSF161098">
    <property type="entry name" value="MetI-like"/>
    <property type="match status" value="1"/>
</dbReference>
<evidence type="ECO:0000256" key="7">
    <source>
        <dbReference type="RuleBase" id="RU363032"/>
    </source>
</evidence>
<feature type="transmembrane region" description="Helical" evidence="7">
    <location>
        <begin position="105"/>
        <end position="126"/>
    </location>
</feature>
<keyword evidence="3" id="KW-1003">Cell membrane</keyword>
<comment type="subcellular location">
    <subcellularLocation>
        <location evidence="1 7">Cell membrane</location>
        <topology evidence="1 7">Multi-pass membrane protein</topology>
    </subcellularLocation>
</comment>
<reference evidence="9 10" key="1">
    <citation type="submission" date="2020-08" db="EMBL/GenBank/DDBJ databases">
        <authorList>
            <person name="Liu C."/>
            <person name="Sun Q."/>
        </authorList>
    </citation>
    <scope>NUCLEOTIDE SEQUENCE [LARGE SCALE GENOMIC DNA]</scope>
    <source>
        <strain evidence="9 10">NSJ-29</strain>
    </source>
</reference>